<dbReference type="AlphaFoldDB" id="A0A1A5X391"/>
<gene>
    <name evidence="2" type="ORF">C7400_15219</name>
    <name evidence="3" type="ORF">SAMN05216550_11521</name>
</gene>
<dbReference type="InterPro" id="IPR036388">
    <property type="entry name" value="WH-like_DNA-bd_sf"/>
</dbReference>
<feature type="domain" description="Nudix hydrolase" evidence="1">
    <location>
        <begin position="20"/>
        <end position="159"/>
    </location>
</feature>
<dbReference type="Proteomes" id="UP000247515">
    <property type="component" value="Unassembled WGS sequence"/>
</dbReference>
<dbReference type="Pfam" id="PF00293">
    <property type="entry name" value="NUDIX"/>
    <property type="match status" value="1"/>
</dbReference>
<dbReference type="CDD" id="cd18873">
    <property type="entry name" value="NUDIX_NadM_like"/>
    <property type="match status" value="1"/>
</dbReference>
<dbReference type="PANTHER" id="PTHR43736:SF4">
    <property type="entry name" value="SLR1690 PROTEIN"/>
    <property type="match status" value="1"/>
</dbReference>
<evidence type="ECO:0000313" key="3">
    <source>
        <dbReference type="EMBL" id="SEK05952.1"/>
    </source>
</evidence>
<dbReference type="OrthoDB" id="542521at2"/>
<evidence type="ECO:0000313" key="5">
    <source>
        <dbReference type="Proteomes" id="UP000247515"/>
    </source>
</evidence>
<dbReference type="Gene3D" id="3.90.79.10">
    <property type="entry name" value="Nucleoside Triphosphate Pyrophosphohydrolase"/>
    <property type="match status" value="1"/>
</dbReference>
<dbReference type="Proteomes" id="UP000183529">
    <property type="component" value="Unassembled WGS sequence"/>
</dbReference>
<dbReference type="InterPro" id="IPR000086">
    <property type="entry name" value="NUDIX_hydrolase_dom"/>
</dbReference>
<dbReference type="EMBL" id="FNZM01000015">
    <property type="protein sequence ID" value="SEK05952.1"/>
    <property type="molecule type" value="Genomic_DNA"/>
</dbReference>
<dbReference type="InterPro" id="IPR015797">
    <property type="entry name" value="NUDIX_hydrolase-like_dom_sf"/>
</dbReference>
<dbReference type="SUPFAM" id="SSF46785">
    <property type="entry name" value="Winged helix' DNA-binding domain"/>
    <property type="match status" value="1"/>
</dbReference>
<dbReference type="Gene3D" id="1.10.10.10">
    <property type="entry name" value="Winged helix-like DNA-binding domain superfamily/Winged helix DNA-binding domain"/>
    <property type="match status" value="1"/>
</dbReference>
<organism evidence="3 4">
    <name type="scientific">Paraburkholderia tropica</name>
    <dbReference type="NCBI Taxonomy" id="92647"/>
    <lineage>
        <taxon>Bacteria</taxon>
        <taxon>Pseudomonadati</taxon>
        <taxon>Pseudomonadota</taxon>
        <taxon>Betaproteobacteria</taxon>
        <taxon>Burkholderiales</taxon>
        <taxon>Burkholderiaceae</taxon>
        <taxon>Paraburkholderia</taxon>
    </lineage>
</organism>
<accession>A0A1A5X391</accession>
<dbReference type="GO" id="GO:0003824">
    <property type="term" value="F:catalytic activity"/>
    <property type="evidence" value="ECO:0007669"/>
    <property type="project" value="UniProtKB-ARBA"/>
</dbReference>
<name>A0A1A5X391_9BURK</name>
<dbReference type="EMBL" id="QJJV01000052">
    <property type="protein sequence ID" value="PXX03197.1"/>
    <property type="molecule type" value="Genomic_DNA"/>
</dbReference>
<dbReference type="PROSITE" id="PS51462">
    <property type="entry name" value="NUDIX"/>
    <property type="match status" value="1"/>
</dbReference>
<proteinExistence type="predicted"/>
<dbReference type="Pfam" id="PF21906">
    <property type="entry name" value="WHD_NrtR"/>
    <property type="match status" value="1"/>
</dbReference>
<comment type="caution">
    <text evidence="3">The sequence shown here is derived from an EMBL/GenBank/DDBJ whole genome shotgun (WGS) entry which is preliminary data.</text>
</comment>
<keyword evidence="5" id="KW-1185">Reference proteome</keyword>
<dbReference type="SUPFAM" id="SSF55811">
    <property type="entry name" value="Nudix"/>
    <property type="match status" value="1"/>
</dbReference>
<evidence type="ECO:0000259" key="1">
    <source>
        <dbReference type="PROSITE" id="PS51462"/>
    </source>
</evidence>
<evidence type="ECO:0000313" key="2">
    <source>
        <dbReference type="EMBL" id="PXX03197.1"/>
    </source>
</evidence>
<reference evidence="3 4" key="1">
    <citation type="submission" date="2016-10" db="EMBL/GenBank/DDBJ databases">
        <authorList>
            <person name="Varghese N."/>
            <person name="Submissions S."/>
        </authorList>
    </citation>
    <scope>NUCLEOTIDE SEQUENCE [LARGE SCALE GENOMIC DNA]</scope>
    <source>
        <strain evidence="3 4">LMG 22274</strain>
    </source>
</reference>
<evidence type="ECO:0000313" key="4">
    <source>
        <dbReference type="Proteomes" id="UP000183529"/>
    </source>
</evidence>
<dbReference type="PANTHER" id="PTHR43736">
    <property type="entry name" value="ADP-RIBOSE PYROPHOSPHATASE"/>
    <property type="match status" value="1"/>
</dbReference>
<dbReference type="InterPro" id="IPR036390">
    <property type="entry name" value="WH_DNA-bd_sf"/>
</dbReference>
<sequence>MANTKPSSSRRARPAREFPQPYTTVDVVIFSVIDNALQVLLVQRPDVPGEPYPGRWALPGGFVDVEVDTTLEDCARRKLHEKTGVKSPYLEQLGSWGSAVRDPRGWSATHVWFALIAAQDVSLAKGANAAEVAWFAVDALIGKHALAFDHDAILMAAVERLRSKVEYTSLPAFLLPEPFTLPQLQRMYEVVLGRPVDKSGFRTRMLAAGFLSEAGYVAGESNRPALGYCLVDRSAPAVFPRTFSPRGGD</sequence>
<reference evidence="2 5" key="2">
    <citation type="submission" date="2018-05" db="EMBL/GenBank/DDBJ databases">
        <title>Genomic Encyclopedia of Type Strains, Phase IV (KMG-V): Genome sequencing to study the core and pangenomes of soil and plant-associated prokaryotes.</title>
        <authorList>
            <person name="Whitman W."/>
        </authorList>
    </citation>
    <scope>NUCLEOTIDE SEQUENCE [LARGE SCALE GENOMIC DNA]</scope>
    <source>
        <strain evidence="2 5">SIr-6563</strain>
    </source>
</reference>
<protein>
    <submittedName>
        <fullName evidence="3">8-oxo-dGTP diphosphatase</fullName>
    </submittedName>
</protein>
<dbReference type="RefSeq" id="WP_065064919.1">
    <property type="nucleotide sequence ID" value="NZ_CADFGN010000013.1"/>
</dbReference>
<dbReference type="InterPro" id="IPR054105">
    <property type="entry name" value="WHD_NrtR"/>
</dbReference>
<dbReference type="GeneID" id="61304467"/>